<dbReference type="Pfam" id="PF08281">
    <property type="entry name" value="Sigma70_r4_2"/>
    <property type="match status" value="1"/>
</dbReference>
<accession>A0ABR7YJE4</accession>
<sequence length="187" mass="21911">MENTNNIDCDKSNILNESTFKALYDAHWLRLFRYALSHTKDQAVAEEIVQQIFESLWSRRSALQIDHCTISNFLTRAVKLKIFDHHRHLAIQRQAQPILLKTAEQSANTTEDTCQFNELSTQVSILVSQLPERCREVYRLNIEEGMTYKAVALRMGISPHTVKEHLARARHYIRENLQRNYNDPILF</sequence>
<dbReference type="InterPro" id="IPR007627">
    <property type="entry name" value="RNA_pol_sigma70_r2"/>
</dbReference>
<keyword evidence="2" id="KW-0805">Transcription regulation</keyword>
<dbReference type="PANTHER" id="PTHR43133:SF46">
    <property type="entry name" value="RNA POLYMERASE SIGMA-70 FACTOR ECF SUBFAMILY"/>
    <property type="match status" value="1"/>
</dbReference>
<comment type="caution">
    <text evidence="7">The sequence shown here is derived from an EMBL/GenBank/DDBJ whole genome shotgun (WGS) entry which is preliminary data.</text>
</comment>
<dbReference type="InterPro" id="IPR039425">
    <property type="entry name" value="RNA_pol_sigma-70-like"/>
</dbReference>
<dbReference type="Gene3D" id="1.10.1740.10">
    <property type="match status" value="1"/>
</dbReference>
<evidence type="ECO:0000259" key="5">
    <source>
        <dbReference type="Pfam" id="PF04542"/>
    </source>
</evidence>
<evidence type="ECO:0000256" key="4">
    <source>
        <dbReference type="ARBA" id="ARBA00023163"/>
    </source>
</evidence>
<dbReference type="NCBIfam" id="TIGR02985">
    <property type="entry name" value="Sig70_bacteroi1"/>
    <property type="match status" value="1"/>
</dbReference>
<organism evidence="7 8">
    <name type="scientific">Sphingobacterium micropteri</name>
    <dbReference type="NCBI Taxonomy" id="2763501"/>
    <lineage>
        <taxon>Bacteria</taxon>
        <taxon>Pseudomonadati</taxon>
        <taxon>Bacteroidota</taxon>
        <taxon>Sphingobacteriia</taxon>
        <taxon>Sphingobacteriales</taxon>
        <taxon>Sphingobacteriaceae</taxon>
        <taxon>Sphingobacterium</taxon>
    </lineage>
</organism>
<dbReference type="Pfam" id="PF04542">
    <property type="entry name" value="Sigma70_r2"/>
    <property type="match status" value="1"/>
</dbReference>
<dbReference type="Proteomes" id="UP000602759">
    <property type="component" value="Unassembled WGS sequence"/>
</dbReference>
<dbReference type="SUPFAM" id="SSF88659">
    <property type="entry name" value="Sigma3 and sigma4 domains of RNA polymerase sigma factors"/>
    <property type="match status" value="1"/>
</dbReference>
<dbReference type="InterPro" id="IPR013249">
    <property type="entry name" value="RNA_pol_sigma70_r4_t2"/>
</dbReference>
<dbReference type="PANTHER" id="PTHR43133">
    <property type="entry name" value="RNA POLYMERASE ECF-TYPE SIGMA FACTO"/>
    <property type="match status" value="1"/>
</dbReference>
<dbReference type="InterPro" id="IPR036388">
    <property type="entry name" value="WH-like_DNA-bd_sf"/>
</dbReference>
<keyword evidence="4" id="KW-0804">Transcription</keyword>
<keyword evidence="3" id="KW-0731">Sigma factor</keyword>
<gene>
    <name evidence="7" type="ORF">H8B06_01305</name>
</gene>
<dbReference type="Gene3D" id="1.10.10.10">
    <property type="entry name" value="Winged helix-like DNA-binding domain superfamily/Winged helix DNA-binding domain"/>
    <property type="match status" value="1"/>
</dbReference>
<dbReference type="RefSeq" id="WP_190992466.1">
    <property type="nucleotide sequence ID" value="NZ_JACOIK010000001.1"/>
</dbReference>
<dbReference type="SUPFAM" id="SSF88946">
    <property type="entry name" value="Sigma2 domain of RNA polymerase sigma factors"/>
    <property type="match status" value="1"/>
</dbReference>
<dbReference type="InterPro" id="IPR014284">
    <property type="entry name" value="RNA_pol_sigma-70_dom"/>
</dbReference>
<evidence type="ECO:0000313" key="8">
    <source>
        <dbReference type="Proteomes" id="UP000602759"/>
    </source>
</evidence>
<proteinExistence type="inferred from homology"/>
<evidence type="ECO:0000256" key="3">
    <source>
        <dbReference type="ARBA" id="ARBA00023082"/>
    </source>
</evidence>
<dbReference type="InterPro" id="IPR013325">
    <property type="entry name" value="RNA_pol_sigma_r2"/>
</dbReference>
<keyword evidence="8" id="KW-1185">Reference proteome</keyword>
<dbReference type="InterPro" id="IPR013324">
    <property type="entry name" value="RNA_pol_sigma_r3/r4-like"/>
</dbReference>
<evidence type="ECO:0000256" key="2">
    <source>
        <dbReference type="ARBA" id="ARBA00023015"/>
    </source>
</evidence>
<feature type="domain" description="RNA polymerase sigma-70 region 2" evidence="5">
    <location>
        <begin position="23"/>
        <end position="88"/>
    </location>
</feature>
<comment type="similarity">
    <text evidence="1">Belongs to the sigma-70 factor family. ECF subfamily.</text>
</comment>
<evidence type="ECO:0000313" key="7">
    <source>
        <dbReference type="EMBL" id="MBD1431447.1"/>
    </source>
</evidence>
<reference evidence="7 8" key="1">
    <citation type="submission" date="2020-08" db="EMBL/GenBank/DDBJ databases">
        <title>Sphingobacterium sp. DN00404 isolated from aquaculture water.</title>
        <authorList>
            <person name="Zhang M."/>
        </authorList>
    </citation>
    <scope>NUCLEOTIDE SEQUENCE [LARGE SCALE GENOMIC DNA]</scope>
    <source>
        <strain evidence="7 8">DN00404</strain>
    </source>
</reference>
<feature type="domain" description="RNA polymerase sigma factor 70 region 4 type 2" evidence="6">
    <location>
        <begin position="126"/>
        <end position="170"/>
    </location>
</feature>
<name>A0ABR7YJE4_9SPHI</name>
<dbReference type="InterPro" id="IPR014327">
    <property type="entry name" value="RNA_pol_sigma70_bacteroid"/>
</dbReference>
<evidence type="ECO:0000259" key="6">
    <source>
        <dbReference type="Pfam" id="PF08281"/>
    </source>
</evidence>
<evidence type="ECO:0000256" key="1">
    <source>
        <dbReference type="ARBA" id="ARBA00010641"/>
    </source>
</evidence>
<dbReference type="NCBIfam" id="TIGR02937">
    <property type="entry name" value="sigma70-ECF"/>
    <property type="match status" value="1"/>
</dbReference>
<protein>
    <submittedName>
        <fullName evidence="7">RNA polymerase sigma-70 factor</fullName>
    </submittedName>
</protein>
<dbReference type="EMBL" id="JACOIK010000001">
    <property type="protein sequence ID" value="MBD1431447.1"/>
    <property type="molecule type" value="Genomic_DNA"/>
</dbReference>